<dbReference type="InterPro" id="IPR045584">
    <property type="entry name" value="Pilin-like"/>
</dbReference>
<dbReference type="PROSITE" id="PS00409">
    <property type="entry name" value="PROKAR_NTER_METHYL"/>
    <property type="match status" value="1"/>
</dbReference>
<dbReference type="SUPFAM" id="SSF54523">
    <property type="entry name" value="Pili subunits"/>
    <property type="match status" value="1"/>
</dbReference>
<protein>
    <submittedName>
        <fullName evidence="2">PilW family protein</fullName>
    </submittedName>
</protein>
<dbReference type="Pfam" id="PF16074">
    <property type="entry name" value="PilW"/>
    <property type="match status" value="1"/>
</dbReference>
<keyword evidence="3" id="KW-1185">Reference proteome</keyword>
<sequence length="365" mass="39820">MKRISLTNLDEYSQLTHSEHSSSSCAVAKRRFAHHCSGFTLIELMISIALGLIIVAAAIQLFITGLTSYKLQKAMAHIQNNASLGLNFIIDDIRKANLSSPIPAVNDQIAYAGILLTDKNVGKNINLNCAACFSSNKLTSFGDAHVTGLTNDQLLIRYQAPQNGFDCSGNALAKDTFVVQRYYVGSTSTDLRHSLRCQAAQYTQAQLDAIKDTDTPIALDWKNSQVILSNVDFFQVRLGYIDGDLDNADSKLAYTDIKNYMALTAKNKNIDGVVQPVRPHVHAIQIGVLVQSADSTGNQSVIKERNQQSFQVLGTNVTLAPAYQDSHLRQVVDQTISLRNAMGWVNEGCDTSKTEANCNTGESGT</sequence>
<name>A0ABT7WP86_9GAMM</name>
<evidence type="ECO:0000313" key="2">
    <source>
        <dbReference type="EMBL" id="MDN0014489.1"/>
    </source>
</evidence>
<dbReference type="EMBL" id="JAUDZE010000003">
    <property type="protein sequence ID" value="MDN0014489.1"/>
    <property type="molecule type" value="Genomic_DNA"/>
</dbReference>
<comment type="caution">
    <text evidence="2">The sequence shown here is derived from an EMBL/GenBank/DDBJ whole genome shotgun (WGS) entry which is preliminary data.</text>
</comment>
<dbReference type="RefSeq" id="WP_267980747.1">
    <property type="nucleotide sequence ID" value="NZ_JAPQKF010000003.1"/>
</dbReference>
<dbReference type="InterPro" id="IPR012902">
    <property type="entry name" value="N_methyl_site"/>
</dbReference>
<organism evidence="2 3">
    <name type="scientific">Acinetobacter thutiue</name>
    <dbReference type="NCBI Taxonomy" id="2998078"/>
    <lineage>
        <taxon>Bacteria</taxon>
        <taxon>Pseudomonadati</taxon>
        <taxon>Pseudomonadota</taxon>
        <taxon>Gammaproteobacteria</taxon>
        <taxon>Moraxellales</taxon>
        <taxon>Moraxellaceae</taxon>
        <taxon>Acinetobacter</taxon>
    </lineage>
</organism>
<keyword evidence="1" id="KW-0472">Membrane</keyword>
<gene>
    <name evidence="2" type="ORF">QTA56_09600</name>
</gene>
<keyword evidence="1" id="KW-1133">Transmembrane helix</keyword>
<reference evidence="2" key="1">
    <citation type="submission" date="2023-06" db="EMBL/GenBank/DDBJ databases">
        <title>Two novel species of Acinetobacter isolated from motorbike repairing workshop in Vietnam.</title>
        <authorList>
            <person name="Le N.T.T."/>
        </authorList>
    </citation>
    <scope>NUCLEOTIDE SEQUENCE</scope>
    <source>
        <strain evidence="2">VNH17</strain>
    </source>
</reference>
<dbReference type="Pfam" id="PF07963">
    <property type="entry name" value="N_methyl"/>
    <property type="match status" value="1"/>
</dbReference>
<feature type="transmembrane region" description="Helical" evidence="1">
    <location>
        <begin position="39"/>
        <end position="63"/>
    </location>
</feature>
<dbReference type="InterPro" id="IPR032092">
    <property type="entry name" value="PilW"/>
</dbReference>
<keyword evidence="1" id="KW-0812">Transmembrane</keyword>
<dbReference type="NCBIfam" id="TIGR02532">
    <property type="entry name" value="IV_pilin_GFxxxE"/>
    <property type="match status" value="1"/>
</dbReference>
<evidence type="ECO:0000256" key="1">
    <source>
        <dbReference type="SAM" id="Phobius"/>
    </source>
</evidence>
<dbReference type="Proteomes" id="UP001168524">
    <property type="component" value="Unassembled WGS sequence"/>
</dbReference>
<evidence type="ECO:0000313" key="3">
    <source>
        <dbReference type="Proteomes" id="UP001168524"/>
    </source>
</evidence>
<proteinExistence type="predicted"/>
<accession>A0ABT7WP86</accession>